<dbReference type="AlphaFoldDB" id="A0A9P0TEJ5"/>
<dbReference type="EMBL" id="CALOZG010000011">
    <property type="protein sequence ID" value="CAH4030746.1"/>
    <property type="molecule type" value="Genomic_DNA"/>
</dbReference>
<evidence type="ECO:0000313" key="1">
    <source>
        <dbReference type="EMBL" id="CAH4030746.1"/>
    </source>
</evidence>
<reference evidence="1" key="1">
    <citation type="submission" date="2022-05" db="EMBL/GenBank/DDBJ databases">
        <authorList>
            <person name="Okamura Y."/>
        </authorList>
    </citation>
    <scope>NUCLEOTIDE SEQUENCE</scope>
</reference>
<organism evidence="1 2">
    <name type="scientific">Pieris brassicae</name>
    <name type="common">White butterfly</name>
    <name type="synonym">Large white butterfly</name>
    <dbReference type="NCBI Taxonomy" id="7116"/>
    <lineage>
        <taxon>Eukaryota</taxon>
        <taxon>Metazoa</taxon>
        <taxon>Ecdysozoa</taxon>
        <taxon>Arthropoda</taxon>
        <taxon>Hexapoda</taxon>
        <taxon>Insecta</taxon>
        <taxon>Pterygota</taxon>
        <taxon>Neoptera</taxon>
        <taxon>Endopterygota</taxon>
        <taxon>Lepidoptera</taxon>
        <taxon>Glossata</taxon>
        <taxon>Ditrysia</taxon>
        <taxon>Papilionoidea</taxon>
        <taxon>Pieridae</taxon>
        <taxon>Pierinae</taxon>
        <taxon>Pieris</taxon>
    </lineage>
</organism>
<comment type="caution">
    <text evidence="1">The sequence shown here is derived from an EMBL/GenBank/DDBJ whole genome shotgun (WGS) entry which is preliminary data.</text>
</comment>
<evidence type="ECO:0000313" key="2">
    <source>
        <dbReference type="Proteomes" id="UP001152562"/>
    </source>
</evidence>
<proteinExistence type="predicted"/>
<dbReference type="Proteomes" id="UP001152562">
    <property type="component" value="Unassembled WGS sequence"/>
</dbReference>
<sequence>MRSIRVCSPLYREIAGGWGGSEAASQGARAYPAVSRSPGLEIWNCVCVCELCELAVVARCEASVILCVQEGDWRHLQTAWLWRAADTMLAAEQQPAPT</sequence>
<accession>A0A9P0TEJ5</accession>
<gene>
    <name evidence="1" type="ORF">PIBRA_LOCUS7360</name>
</gene>
<keyword evidence="2" id="KW-1185">Reference proteome</keyword>
<name>A0A9P0TEJ5_PIEBR</name>
<protein>
    <submittedName>
        <fullName evidence="1">Uncharacterized protein</fullName>
    </submittedName>
</protein>